<name>A0A8D9G1A3_BRACM</name>
<evidence type="ECO:0000313" key="3">
    <source>
        <dbReference type="Proteomes" id="UP000694005"/>
    </source>
</evidence>
<dbReference type="Proteomes" id="UP000694005">
    <property type="component" value="Chromosome A09"/>
</dbReference>
<feature type="region of interest" description="Disordered" evidence="1">
    <location>
        <begin position="1"/>
        <end position="25"/>
    </location>
</feature>
<evidence type="ECO:0000256" key="1">
    <source>
        <dbReference type="SAM" id="MobiDB-lite"/>
    </source>
</evidence>
<protein>
    <submittedName>
        <fullName evidence="2">Uncharacterized protein</fullName>
    </submittedName>
</protein>
<proteinExistence type="predicted"/>
<gene>
    <name evidence="2" type="ORF">BRAPAZ1V2_A09P58300.2</name>
</gene>
<dbReference type="EMBL" id="LS974625">
    <property type="protein sequence ID" value="CAG7865363.1"/>
    <property type="molecule type" value="Genomic_DNA"/>
</dbReference>
<organism evidence="2 3">
    <name type="scientific">Brassica campestris</name>
    <name type="common">Field mustard</name>
    <dbReference type="NCBI Taxonomy" id="3711"/>
    <lineage>
        <taxon>Eukaryota</taxon>
        <taxon>Viridiplantae</taxon>
        <taxon>Streptophyta</taxon>
        <taxon>Embryophyta</taxon>
        <taxon>Tracheophyta</taxon>
        <taxon>Spermatophyta</taxon>
        <taxon>Magnoliopsida</taxon>
        <taxon>eudicotyledons</taxon>
        <taxon>Gunneridae</taxon>
        <taxon>Pentapetalae</taxon>
        <taxon>rosids</taxon>
        <taxon>malvids</taxon>
        <taxon>Brassicales</taxon>
        <taxon>Brassicaceae</taxon>
        <taxon>Brassiceae</taxon>
        <taxon>Brassica</taxon>
    </lineage>
</organism>
<dbReference type="AlphaFoldDB" id="A0A8D9G1A3"/>
<evidence type="ECO:0000313" key="2">
    <source>
        <dbReference type="EMBL" id="CAG7865363.1"/>
    </source>
</evidence>
<dbReference type="Gramene" id="A09p58300.2_BraZ1">
    <property type="protein sequence ID" value="A09p58300.2_BraZ1.CDS.1"/>
    <property type="gene ID" value="A09g58300.2_BraZ1"/>
</dbReference>
<reference evidence="2 3" key="1">
    <citation type="submission" date="2021-07" db="EMBL/GenBank/DDBJ databases">
        <authorList>
            <consortium name="Genoscope - CEA"/>
            <person name="William W."/>
        </authorList>
    </citation>
    <scope>NUCLEOTIDE SEQUENCE [LARGE SCALE GENOMIC DNA]</scope>
</reference>
<feature type="compositionally biased region" description="Basic residues" evidence="1">
    <location>
        <begin position="14"/>
        <end position="25"/>
    </location>
</feature>
<sequence length="84" mass="9282">MRGHVLPSSTTRGHVTHRRLISTTSHLRRRSILRISRPDRSSAAPPNLTASIFGPLKTEGIDRHGEITSTIVHHNHPKGISHAT</sequence>
<accession>A0A8D9G1A3</accession>